<evidence type="ECO:0000313" key="2">
    <source>
        <dbReference type="Proteomes" id="UP001162501"/>
    </source>
</evidence>
<evidence type="ECO:0000313" key="1">
    <source>
        <dbReference type="EMBL" id="CAN0466340.1"/>
    </source>
</evidence>
<sequence length="415" mass="43008">MHCAWAAPARAEGRVEQRLPACTAPTEQSGTTVPSMQRAAAASPGLQAELCTGTGIPRSCGGPGGGHPVRGAERAARLRPMGCPLLCGRYPLSVPEQEAGPALCPGRSCVAVSSLQASDDPGAGAQRGSLSLSGAREPSGTGCNRSRNSLQLLLQDARLSQPGSPEKPHTSSPTARGQGVVNVCGPAFRVAILAYVCKIVLKRQRAVRELPLTTCCVRSPYGREPCVVYKVEVKKRYLEAEGLGFSAAPESAPACPVCVPGSRGNIRPHSARMHPCPHPAHHPRAGERAPRSSSGIPREDPGLASVLVSPASVPGAQAGSPCSPSWRPPLPDIACWSRALHRGAFPEAGPCQPWTQPRGLGTRGSRAQRPGLAHGLPSLRNGPLLTEWGARLSQASASPAEPGCRAGGEPLVSVC</sequence>
<dbReference type="Proteomes" id="UP001162501">
    <property type="component" value="Chromosome 30"/>
</dbReference>
<reference evidence="1" key="1">
    <citation type="submission" date="2023-05" db="EMBL/GenBank/DDBJ databases">
        <authorList>
            <consortium name="ELIXIR-Norway"/>
        </authorList>
    </citation>
    <scope>NUCLEOTIDE SEQUENCE</scope>
</reference>
<accession>A0AC59ZMB8</accession>
<organism evidence="1 2">
    <name type="scientific">Rangifer tarandus platyrhynchus</name>
    <name type="common">Svalbard reindeer</name>
    <dbReference type="NCBI Taxonomy" id="3082113"/>
    <lineage>
        <taxon>Eukaryota</taxon>
        <taxon>Metazoa</taxon>
        <taxon>Chordata</taxon>
        <taxon>Craniata</taxon>
        <taxon>Vertebrata</taxon>
        <taxon>Euteleostomi</taxon>
        <taxon>Mammalia</taxon>
        <taxon>Eutheria</taxon>
        <taxon>Laurasiatheria</taxon>
        <taxon>Artiodactyla</taxon>
        <taxon>Ruminantia</taxon>
        <taxon>Pecora</taxon>
        <taxon>Cervidae</taxon>
        <taxon>Odocoileinae</taxon>
        <taxon>Rangifer</taxon>
    </lineage>
</organism>
<name>A0AC59ZMB8_RANTA</name>
<dbReference type="EMBL" id="OX596114">
    <property type="protein sequence ID" value="CAN0466340.1"/>
    <property type="molecule type" value="Genomic_DNA"/>
</dbReference>
<proteinExistence type="predicted"/>
<reference evidence="1" key="2">
    <citation type="submission" date="2025-03" db="EMBL/GenBank/DDBJ databases">
        <authorList>
            <consortium name="ELIXIR-Norway"/>
            <consortium name="Elixir Norway"/>
        </authorList>
    </citation>
    <scope>NUCLEOTIDE SEQUENCE</scope>
</reference>
<gene>
    <name evidence="1" type="ORF">MRATA1EN22A_LOCUS20307</name>
</gene>
<protein>
    <submittedName>
        <fullName evidence="1">Uncharacterized protein</fullName>
    </submittedName>
</protein>